<dbReference type="AlphaFoldDB" id="A0A258D075"/>
<evidence type="ECO:0008006" key="4">
    <source>
        <dbReference type="Google" id="ProtNLM"/>
    </source>
</evidence>
<dbReference type="Proteomes" id="UP000215616">
    <property type="component" value="Unassembled WGS sequence"/>
</dbReference>
<name>A0A258D075_CAUVI</name>
<dbReference type="EMBL" id="NCDQ01000258">
    <property type="protein sequence ID" value="OYX01237.1"/>
    <property type="molecule type" value="Genomic_DNA"/>
</dbReference>
<evidence type="ECO:0000313" key="2">
    <source>
        <dbReference type="EMBL" id="OYX01237.1"/>
    </source>
</evidence>
<reference evidence="2 3" key="1">
    <citation type="submission" date="2017-03" db="EMBL/GenBank/DDBJ databases">
        <title>Lifting the veil on microbial sulfur biogeochemistry in mining wastewaters.</title>
        <authorList>
            <person name="Kantor R.S."/>
            <person name="Colenbrander Nelson T."/>
            <person name="Marshall S."/>
            <person name="Bennett D."/>
            <person name="Apte S."/>
            <person name="Camacho D."/>
            <person name="Thomas B.C."/>
            <person name="Warren L.A."/>
            <person name="Banfield J.F."/>
        </authorList>
    </citation>
    <scope>NUCLEOTIDE SEQUENCE [LARGE SCALE GENOMIC DNA]</scope>
    <source>
        <strain evidence="2">32-67-7</strain>
    </source>
</reference>
<keyword evidence="1" id="KW-0732">Signal</keyword>
<feature type="signal peptide" evidence="1">
    <location>
        <begin position="1"/>
        <end position="22"/>
    </location>
</feature>
<feature type="chain" id="PRO_5012310766" description="Lipoprotein" evidence="1">
    <location>
        <begin position="23"/>
        <end position="267"/>
    </location>
</feature>
<sequence length="267" mass="27704">MIRIRSLGFKSPMVLAAAMALAACDPGLQSDPRRSEKVDSAEAGYLAPPALESVQRTGARLTLVGRALPDADVRLGSPDGEVVVGKAGSEGRWSVVVPIQPGVRLFGLSMTREGRTVQAEGYVMVSEEGHVALLRAGAGAWRLAPASSAPRILTVDIDRAGGAVVSGIAAPGAGLNVRVDRVVSGGGRADDDGRFFVALKDPLSRATHDIQVGGEGGEDQVTIPATPPLALTTGPVRSERLATGWRIDWVTPGGGVQTTLLLHGNRR</sequence>
<organism evidence="2 3">
    <name type="scientific">Caulobacter vibrioides</name>
    <name type="common">Caulobacter crescentus</name>
    <dbReference type="NCBI Taxonomy" id="155892"/>
    <lineage>
        <taxon>Bacteria</taxon>
        <taxon>Pseudomonadati</taxon>
        <taxon>Pseudomonadota</taxon>
        <taxon>Alphaproteobacteria</taxon>
        <taxon>Caulobacterales</taxon>
        <taxon>Caulobacteraceae</taxon>
        <taxon>Caulobacter</taxon>
    </lineage>
</organism>
<evidence type="ECO:0000256" key="1">
    <source>
        <dbReference type="SAM" id="SignalP"/>
    </source>
</evidence>
<proteinExistence type="predicted"/>
<gene>
    <name evidence="2" type="ORF">B7Z12_14560</name>
</gene>
<accession>A0A258D075</accession>
<evidence type="ECO:0000313" key="3">
    <source>
        <dbReference type="Proteomes" id="UP000215616"/>
    </source>
</evidence>
<dbReference type="PROSITE" id="PS51257">
    <property type="entry name" value="PROKAR_LIPOPROTEIN"/>
    <property type="match status" value="1"/>
</dbReference>
<protein>
    <recommendedName>
        <fullName evidence="4">Lipoprotein</fullName>
    </recommendedName>
</protein>
<comment type="caution">
    <text evidence="2">The sequence shown here is derived from an EMBL/GenBank/DDBJ whole genome shotgun (WGS) entry which is preliminary data.</text>
</comment>